<dbReference type="AlphaFoldDB" id="A0A835MCS7"/>
<reference evidence="1 2" key="1">
    <citation type="submission" date="2020-10" db="EMBL/GenBank/DDBJ databases">
        <title>The Coptis chinensis genome and diversification of protoberbering-type alkaloids.</title>
        <authorList>
            <person name="Wang B."/>
            <person name="Shu S."/>
            <person name="Song C."/>
            <person name="Liu Y."/>
        </authorList>
    </citation>
    <scope>NUCLEOTIDE SEQUENCE [LARGE SCALE GENOMIC DNA]</scope>
    <source>
        <strain evidence="1">HL-2020</strain>
        <tissue evidence="1">Leaf</tissue>
    </source>
</reference>
<dbReference type="PANTHER" id="PTHR48163:SF2">
    <property type="entry name" value="EXPRESSED PROTEIN"/>
    <property type="match status" value="1"/>
</dbReference>
<name>A0A835MCS7_9MAGN</name>
<proteinExistence type="predicted"/>
<protein>
    <submittedName>
        <fullName evidence="1">Uncharacterized protein</fullName>
    </submittedName>
</protein>
<organism evidence="1 2">
    <name type="scientific">Coptis chinensis</name>
    <dbReference type="NCBI Taxonomy" id="261450"/>
    <lineage>
        <taxon>Eukaryota</taxon>
        <taxon>Viridiplantae</taxon>
        <taxon>Streptophyta</taxon>
        <taxon>Embryophyta</taxon>
        <taxon>Tracheophyta</taxon>
        <taxon>Spermatophyta</taxon>
        <taxon>Magnoliopsida</taxon>
        <taxon>Ranunculales</taxon>
        <taxon>Ranunculaceae</taxon>
        <taxon>Coptidoideae</taxon>
        <taxon>Coptis</taxon>
    </lineage>
</organism>
<dbReference type="OrthoDB" id="1933970at2759"/>
<dbReference type="Proteomes" id="UP000631114">
    <property type="component" value="Unassembled WGS sequence"/>
</dbReference>
<evidence type="ECO:0000313" key="1">
    <source>
        <dbReference type="EMBL" id="KAF9619016.1"/>
    </source>
</evidence>
<comment type="caution">
    <text evidence="1">The sequence shown here is derived from an EMBL/GenBank/DDBJ whole genome shotgun (WGS) entry which is preliminary data.</text>
</comment>
<evidence type="ECO:0000313" key="2">
    <source>
        <dbReference type="Proteomes" id="UP000631114"/>
    </source>
</evidence>
<dbReference type="PANTHER" id="PTHR48163">
    <property type="entry name" value="BNAC02G25670D PROTEIN"/>
    <property type="match status" value="1"/>
</dbReference>
<gene>
    <name evidence="1" type="ORF">IFM89_004360</name>
</gene>
<keyword evidence="2" id="KW-1185">Reference proteome</keyword>
<accession>A0A835MCS7</accession>
<sequence>MTRSETIVPSLRKALRDVAMEKDAAVIAREDFSAQLRMVKKRLKEVEEEQCRTEEDAAALRAELNSL</sequence>
<dbReference type="EMBL" id="JADFTS010000002">
    <property type="protein sequence ID" value="KAF9619016.1"/>
    <property type="molecule type" value="Genomic_DNA"/>
</dbReference>